<sequence length="304" mass="34098">MEYFTFGTEQDDVGCRIDVFVAESMENLSRSGVQRLIEEGHVRLNGGAVKANYKLRLKDIIDVEVPEVKTVEILPENIPLDILYEDKDVIVVNKPQGMVVHPAPGHNTGTLVNALMHHCGDELSGINGEKRPGIVHRIDKDTSGVLMIAKNDAAHQSLAEQLAEHTITRKYNAIVFNGFQEDEGTVDQPMGRNPLDRKKMAVTQKHSRRAVTHYKVLERMGNFTFIEAQLETGRTHQIRVHMTFIGHPLLGDGVYGPKKQPFHLDGQALHARVLGFVHPTTGEYMEFEAPLPESFENILKRLKA</sequence>
<dbReference type="OrthoDB" id="9807829at2"/>
<comment type="catalytic activity">
    <reaction evidence="1 7">
        <text>a uridine in RNA = a pseudouridine in RNA</text>
        <dbReference type="Rhea" id="RHEA:48348"/>
        <dbReference type="Rhea" id="RHEA-COMP:12068"/>
        <dbReference type="Rhea" id="RHEA-COMP:12069"/>
        <dbReference type="ChEBI" id="CHEBI:65314"/>
        <dbReference type="ChEBI" id="CHEBI:65315"/>
    </reaction>
</comment>
<evidence type="ECO:0000256" key="3">
    <source>
        <dbReference type="ARBA" id="ARBA00022884"/>
    </source>
</evidence>
<feature type="active site" evidence="5">
    <location>
        <position position="139"/>
    </location>
</feature>
<dbReference type="InterPro" id="IPR002942">
    <property type="entry name" value="S4_RNA-bd"/>
</dbReference>
<evidence type="ECO:0000256" key="7">
    <source>
        <dbReference type="RuleBase" id="RU362028"/>
    </source>
</evidence>
<dbReference type="InterPro" id="IPR050188">
    <property type="entry name" value="RluA_PseudoU_synthase"/>
</dbReference>
<dbReference type="SMART" id="SM00363">
    <property type="entry name" value="S4"/>
    <property type="match status" value="1"/>
</dbReference>
<proteinExistence type="inferred from homology"/>
<keyword evidence="4 7" id="KW-0413">Isomerase</keyword>
<dbReference type="InterPro" id="IPR006145">
    <property type="entry name" value="PsdUridine_synth_RsuA/RluA"/>
</dbReference>
<evidence type="ECO:0000259" key="8">
    <source>
        <dbReference type="SMART" id="SM00363"/>
    </source>
</evidence>
<evidence type="ECO:0000256" key="2">
    <source>
        <dbReference type="ARBA" id="ARBA00010876"/>
    </source>
</evidence>
<dbReference type="GO" id="GO:0003723">
    <property type="term" value="F:RNA binding"/>
    <property type="evidence" value="ECO:0007669"/>
    <property type="project" value="UniProtKB-KW"/>
</dbReference>
<dbReference type="Pfam" id="PF01479">
    <property type="entry name" value="S4"/>
    <property type="match status" value="1"/>
</dbReference>
<evidence type="ECO:0000256" key="4">
    <source>
        <dbReference type="ARBA" id="ARBA00023235"/>
    </source>
</evidence>
<reference evidence="9 10" key="1">
    <citation type="submission" date="2016-01" db="EMBL/GenBank/DDBJ databases">
        <title>Genome sequence of Clostridium neopropionicum X4, DSM-3847.</title>
        <authorList>
            <person name="Poehlein A."/>
            <person name="Beck M.H."/>
            <person name="Bengelsdorf F.R."/>
            <person name="Daniel R."/>
            <person name="Duerre P."/>
        </authorList>
    </citation>
    <scope>NUCLEOTIDE SEQUENCE [LARGE SCALE GENOMIC DNA]</scope>
    <source>
        <strain evidence="9 10">DSM-3847</strain>
    </source>
</reference>
<dbReference type="SUPFAM" id="SSF55120">
    <property type="entry name" value="Pseudouridine synthase"/>
    <property type="match status" value="1"/>
</dbReference>
<evidence type="ECO:0000256" key="1">
    <source>
        <dbReference type="ARBA" id="ARBA00000073"/>
    </source>
</evidence>
<dbReference type="GO" id="GO:0000455">
    <property type="term" value="P:enzyme-directed rRNA pseudouridine synthesis"/>
    <property type="evidence" value="ECO:0007669"/>
    <property type="project" value="UniProtKB-ARBA"/>
</dbReference>
<dbReference type="Gene3D" id="3.10.290.10">
    <property type="entry name" value="RNA-binding S4 domain"/>
    <property type="match status" value="1"/>
</dbReference>
<dbReference type="InterPro" id="IPR036986">
    <property type="entry name" value="S4_RNA-bd_sf"/>
</dbReference>
<comment type="similarity">
    <text evidence="2 7">Belongs to the pseudouridine synthase RluA family.</text>
</comment>
<dbReference type="PROSITE" id="PS50889">
    <property type="entry name" value="S4"/>
    <property type="match status" value="1"/>
</dbReference>
<dbReference type="GO" id="GO:0120159">
    <property type="term" value="F:rRNA pseudouridine synthase activity"/>
    <property type="evidence" value="ECO:0007669"/>
    <property type="project" value="UniProtKB-ARBA"/>
</dbReference>
<dbReference type="EC" id="5.4.99.-" evidence="7"/>
<dbReference type="CDD" id="cd00165">
    <property type="entry name" value="S4"/>
    <property type="match status" value="1"/>
</dbReference>
<evidence type="ECO:0000313" key="9">
    <source>
        <dbReference type="EMBL" id="KXL52453.1"/>
    </source>
</evidence>
<dbReference type="Pfam" id="PF00849">
    <property type="entry name" value="PseudoU_synth_2"/>
    <property type="match status" value="1"/>
</dbReference>
<name>A0A136WD60_9FIRM</name>
<protein>
    <recommendedName>
        <fullName evidence="7">Pseudouridine synthase</fullName>
        <ecNumber evidence="7">5.4.99.-</ecNumber>
    </recommendedName>
</protein>
<evidence type="ECO:0000313" key="10">
    <source>
        <dbReference type="Proteomes" id="UP000070539"/>
    </source>
</evidence>
<dbReference type="PROSITE" id="PS01129">
    <property type="entry name" value="PSI_RLU"/>
    <property type="match status" value="1"/>
</dbReference>
<dbReference type="Proteomes" id="UP000070539">
    <property type="component" value="Unassembled WGS sequence"/>
</dbReference>
<evidence type="ECO:0000256" key="5">
    <source>
        <dbReference type="PIRSR" id="PIRSR606225-1"/>
    </source>
</evidence>
<organism evidence="9 10">
    <name type="scientific">Anaerotignum neopropionicum</name>
    <dbReference type="NCBI Taxonomy" id="36847"/>
    <lineage>
        <taxon>Bacteria</taxon>
        <taxon>Bacillati</taxon>
        <taxon>Bacillota</taxon>
        <taxon>Clostridia</taxon>
        <taxon>Lachnospirales</taxon>
        <taxon>Anaerotignaceae</taxon>
        <taxon>Anaerotignum</taxon>
    </lineage>
</organism>
<dbReference type="FunFam" id="3.30.2350.10:FF:000006">
    <property type="entry name" value="Pseudouridine synthase"/>
    <property type="match status" value="1"/>
</dbReference>
<dbReference type="PANTHER" id="PTHR21600:SF44">
    <property type="entry name" value="RIBOSOMAL LARGE SUBUNIT PSEUDOURIDINE SYNTHASE D"/>
    <property type="match status" value="1"/>
</dbReference>
<comment type="caution">
    <text evidence="9">The sequence shown here is derived from an EMBL/GenBank/DDBJ whole genome shotgun (WGS) entry which is preliminary data.</text>
</comment>
<evidence type="ECO:0000256" key="6">
    <source>
        <dbReference type="PROSITE-ProRule" id="PRU00182"/>
    </source>
</evidence>
<dbReference type="InterPro" id="IPR006224">
    <property type="entry name" value="PsdUridine_synth_RluA-like_CS"/>
</dbReference>
<keyword evidence="3 6" id="KW-0694">RNA-binding</keyword>
<gene>
    <name evidence="9" type="primary">rluD_2</name>
    <name evidence="9" type="ORF">CLNEO_21490</name>
</gene>
<dbReference type="PANTHER" id="PTHR21600">
    <property type="entry name" value="MITOCHONDRIAL RNA PSEUDOURIDINE SYNTHASE"/>
    <property type="match status" value="1"/>
</dbReference>
<dbReference type="CDD" id="cd02869">
    <property type="entry name" value="PseudoU_synth_RluA_like"/>
    <property type="match status" value="1"/>
</dbReference>
<dbReference type="EMBL" id="LRVM01000007">
    <property type="protein sequence ID" value="KXL52453.1"/>
    <property type="molecule type" value="Genomic_DNA"/>
</dbReference>
<dbReference type="RefSeq" id="WP_066088698.1">
    <property type="nucleotide sequence ID" value="NZ_LRVM01000007.1"/>
</dbReference>
<dbReference type="InterPro" id="IPR006225">
    <property type="entry name" value="PsdUridine_synth_RluC/D"/>
</dbReference>
<dbReference type="AlphaFoldDB" id="A0A136WD60"/>
<keyword evidence="10" id="KW-1185">Reference proteome</keyword>
<dbReference type="SUPFAM" id="SSF55174">
    <property type="entry name" value="Alpha-L RNA-binding motif"/>
    <property type="match status" value="1"/>
</dbReference>
<dbReference type="STRING" id="36847.CLNEO_21490"/>
<accession>A0A136WD60</accession>
<dbReference type="Gene3D" id="3.30.2350.10">
    <property type="entry name" value="Pseudouridine synthase"/>
    <property type="match status" value="1"/>
</dbReference>
<dbReference type="NCBIfam" id="TIGR00005">
    <property type="entry name" value="rluA_subfam"/>
    <property type="match status" value="1"/>
</dbReference>
<dbReference type="InterPro" id="IPR020103">
    <property type="entry name" value="PsdUridine_synth_cat_dom_sf"/>
</dbReference>
<feature type="domain" description="RNA-binding S4" evidence="8">
    <location>
        <begin position="15"/>
        <end position="79"/>
    </location>
</feature>
<comment type="function">
    <text evidence="7">Responsible for synthesis of pseudouridine from uracil.</text>
</comment>
<dbReference type="PATRIC" id="fig|36847.3.peg.2519"/>